<dbReference type="EMBL" id="MKHE01000021">
    <property type="protein sequence ID" value="OWK04272.1"/>
    <property type="molecule type" value="Genomic_DNA"/>
</dbReference>
<proteinExistence type="predicted"/>
<organism evidence="1 2">
    <name type="scientific">Cervus elaphus hippelaphus</name>
    <name type="common">European red deer</name>
    <dbReference type="NCBI Taxonomy" id="46360"/>
    <lineage>
        <taxon>Eukaryota</taxon>
        <taxon>Metazoa</taxon>
        <taxon>Chordata</taxon>
        <taxon>Craniata</taxon>
        <taxon>Vertebrata</taxon>
        <taxon>Euteleostomi</taxon>
        <taxon>Mammalia</taxon>
        <taxon>Eutheria</taxon>
        <taxon>Laurasiatheria</taxon>
        <taxon>Artiodactyla</taxon>
        <taxon>Ruminantia</taxon>
        <taxon>Pecora</taxon>
        <taxon>Cervidae</taxon>
        <taxon>Cervinae</taxon>
        <taxon>Cervus</taxon>
    </lineage>
</organism>
<accession>A0A212CEE9</accession>
<comment type="caution">
    <text evidence="1">The sequence shown here is derived from an EMBL/GenBank/DDBJ whole genome shotgun (WGS) entry which is preliminary data.</text>
</comment>
<feature type="non-terminal residue" evidence="1">
    <location>
        <position position="1"/>
    </location>
</feature>
<keyword evidence="2" id="KW-1185">Reference proteome</keyword>
<reference evidence="1 2" key="1">
    <citation type="journal article" date="2018" name="Mol. Genet. Genomics">
        <title>The red deer Cervus elaphus genome CerEla1.0: sequencing, annotating, genes, and chromosomes.</title>
        <authorList>
            <person name="Bana N.A."/>
            <person name="Nyiri A."/>
            <person name="Nagy J."/>
            <person name="Frank K."/>
            <person name="Nagy T."/>
            <person name="Steger V."/>
            <person name="Schiller M."/>
            <person name="Lakatos P."/>
            <person name="Sugar L."/>
            <person name="Horn P."/>
            <person name="Barta E."/>
            <person name="Orosz L."/>
        </authorList>
    </citation>
    <scope>NUCLEOTIDE SEQUENCE [LARGE SCALE GENOMIC DNA]</scope>
    <source>
        <strain evidence="1">Hungarian</strain>
    </source>
</reference>
<dbReference type="AlphaFoldDB" id="A0A212CEE9"/>
<gene>
    <name evidence="1" type="ORF">Celaphus_00016159</name>
</gene>
<evidence type="ECO:0000313" key="1">
    <source>
        <dbReference type="EMBL" id="OWK04272.1"/>
    </source>
</evidence>
<evidence type="ECO:0000313" key="2">
    <source>
        <dbReference type="Proteomes" id="UP000242450"/>
    </source>
</evidence>
<name>A0A212CEE9_CEREH</name>
<sequence>TSSHISEFTKNQAYMKVPQKSAQGDRQRPPTTILLCKSQTSQAALMPKEHRTFIEEAYNKALLACRGLPTAHPRASSASAICFKLLRDLSSSDSVHLRYTIKKIKNISHGAPSLVLETISDYFVNNQQVGAISTRHKFRLFHVLEAVIGASESLEETWEKSFMQLALENMTKSTVSLPHPTPSK</sequence>
<protein>
    <submittedName>
        <fullName evidence="1">Uncharacterized protein</fullName>
    </submittedName>
</protein>
<dbReference type="OrthoDB" id="9684690at2759"/>
<dbReference type="Proteomes" id="UP000242450">
    <property type="component" value="Chromosome 21"/>
</dbReference>